<dbReference type="GO" id="GO:0032977">
    <property type="term" value="F:membrane insertase activity"/>
    <property type="evidence" value="ECO:0007669"/>
    <property type="project" value="InterPro"/>
</dbReference>
<feature type="transmembrane region" description="Helical" evidence="13">
    <location>
        <begin position="512"/>
        <end position="529"/>
    </location>
</feature>
<accession>A0A150WQK8</accession>
<evidence type="ECO:0000256" key="13">
    <source>
        <dbReference type="HAMAP-Rule" id="MF_01810"/>
    </source>
</evidence>
<evidence type="ECO:0000256" key="3">
    <source>
        <dbReference type="ARBA" id="ARBA00015325"/>
    </source>
</evidence>
<feature type="transmembrane region" description="Helical" evidence="13">
    <location>
        <begin position="417"/>
        <end position="440"/>
    </location>
</feature>
<dbReference type="InterPro" id="IPR028053">
    <property type="entry name" value="Membr_insert_YidC_N"/>
</dbReference>
<evidence type="ECO:0000259" key="16">
    <source>
        <dbReference type="Pfam" id="PF14849"/>
    </source>
</evidence>
<comment type="subunit">
    <text evidence="13">Interacts with the Sec translocase complex via SecD. Specifically interacts with transmembrane segments of nascent integral membrane proteins during membrane integration.</text>
</comment>
<dbReference type="InterPro" id="IPR001708">
    <property type="entry name" value="YidC/ALB3/OXA1/COX18"/>
</dbReference>
<evidence type="ECO:0000313" key="18">
    <source>
        <dbReference type="Proteomes" id="UP000075320"/>
    </source>
</evidence>
<keyword evidence="4 13" id="KW-0813">Transport</keyword>
<dbReference type="PRINTS" id="PR00701">
    <property type="entry name" value="60KDINNERMP"/>
</dbReference>
<keyword evidence="8 13" id="KW-1133">Transmembrane helix</keyword>
<evidence type="ECO:0000256" key="5">
    <source>
        <dbReference type="ARBA" id="ARBA00022475"/>
    </source>
</evidence>
<keyword evidence="7 13" id="KW-0653">Protein transport</keyword>
<dbReference type="Gene3D" id="2.70.98.90">
    <property type="match status" value="1"/>
</dbReference>
<dbReference type="OrthoDB" id="5287735at2"/>
<dbReference type="PANTHER" id="PTHR12428">
    <property type="entry name" value="OXA1"/>
    <property type="match status" value="1"/>
</dbReference>
<feature type="transmembrane region" description="Helical" evidence="13">
    <location>
        <begin position="354"/>
        <end position="375"/>
    </location>
</feature>
<keyword evidence="9 13" id="KW-0472">Membrane</keyword>
<evidence type="ECO:0000313" key="17">
    <source>
        <dbReference type="EMBL" id="KYG66710.1"/>
    </source>
</evidence>
<sequence>MQQKNDKNPSFLEPKTLIAVAAVAIVYFGWNTYLQKKYPDYGKNTPAQSQVATSPTPGSSSAELAEGKVTKPVDGKSEVVTQNTEQTFQFSNDKVSFALTSHGMGLKNYTINNYQDKEKNNIRLGVSENTALFEMRWAGDDKALNFNITEQSPGHYLGKAQVGSTTITRELKFNTENSSFTNTITVENPGDEFKKGFTLLIPEAVHAKGSSSFFFPSYEHQDFFVVHNGGKHETINFNNAKEDVNKSLSTASVLSVSSQYFAAAILDKSEILPEVKVTSSVVNHSGLAELTYKPVNLTPEMKFNEIFYAGPKSIDALNAVDPAMADIIDFGFFSFIAKPLLYVMKASHAVVGNWGFAIIILTLLVRLCVLPFNIMSFKSMKAMQKVQPIIANLREKYKDDPMRLNTEMMAVMKQNGANPIGGCLPMLLQIPVFFALYRVIGSSIELYSSPFVLWIHDLSAHDPFYVLPVLMAVFMFVQQKITPTTMDPTQAKIMLFLPVVFSLFMLQLPAGLTLYMVVSTLFGIIQQYIMMRDRTPASAAVINVAKK</sequence>
<dbReference type="InterPro" id="IPR038221">
    <property type="entry name" value="YidC_periplasmic_sf"/>
</dbReference>
<dbReference type="Pfam" id="PF02096">
    <property type="entry name" value="60KD_IMP"/>
    <property type="match status" value="1"/>
</dbReference>
<dbReference type="EMBL" id="LUKE01000001">
    <property type="protein sequence ID" value="KYG66710.1"/>
    <property type="molecule type" value="Genomic_DNA"/>
</dbReference>
<evidence type="ECO:0000256" key="14">
    <source>
        <dbReference type="SAM" id="MobiDB-lite"/>
    </source>
</evidence>
<dbReference type="GO" id="GO:0005886">
    <property type="term" value="C:plasma membrane"/>
    <property type="evidence" value="ECO:0007669"/>
    <property type="project" value="UniProtKB-SubCell"/>
</dbReference>
<organism evidence="17 18">
    <name type="scientific">Bdellovibrio bacteriovorus</name>
    <dbReference type="NCBI Taxonomy" id="959"/>
    <lineage>
        <taxon>Bacteria</taxon>
        <taxon>Pseudomonadati</taxon>
        <taxon>Bdellovibrionota</taxon>
        <taxon>Bdellovibrionia</taxon>
        <taxon>Bdellovibrionales</taxon>
        <taxon>Pseudobdellovibrionaceae</taxon>
        <taxon>Bdellovibrio</taxon>
    </lineage>
</organism>
<dbReference type="NCBIfam" id="TIGR03592">
    <property type="entry name" value="yidC_oxa1_cterm"/>
    <property type="match status" value="1"/>
</dbReference>
<feature type="transmembrane region" description="Helical" evidence="13">
    <location>
        <begin position="12"/>
        <end position="30"/>
    </location>
</feature>
<evidence type="ECO:0000256" key="2">
    <source>
        <dbReference type="ARBA" id="ARBA00010527"/>
    </source>
</evidence>
<dbReference type="HAMAP" id="MF_01810">
    <property type="entry name" value="YidC_type1"/>
    <property type="match status" value="1"/>
</dbReference>
<comment type="similarity">
    <text evidence="2 13">Belongs to the OXA1/ALB3/YidC family. Type 1 subfamily.</text>
</comment>
<dbReference type="AlphaFoldDB" id="A0A150WQK8"/>
<dbReference type="CDD" id="cd20070">
    <property type="entry name" value="5TM_YidC_Alb3"/>
    <property type="match status" value="1"/>
</dbReference>
<dbReference type="CDD" id="cd19961">
    <property type="entry name" value="EcYidC-like_peri"/>
    <property type="match status" value="1"/>
</dbReference>
<evidence type="ECO:0000256" key="6">
    <source>
        <dbReference type="ARBA" id="ARBA00022692"/>
    </source>
</evidence>
<evidence type="ECO:0000256" key="9">
    <source>
        <dbReference type="ARBA" id="ARBA00023136"/>
    </source>
</evidence>
<dbReference type="RefSeq" id="WP_061834290.1">
    <property type="nucleotide sequence ID" value="NZ_LUKE01000001.1"/>
</dbReference>
<dbReference type="PANTHER" id="PTHR12428:SF65">
    <property type="entry name" value="CYTOCHROME C OXIDASE ASSEMBLY PROTEIN COX18, MITOCHONDRIAL"/>
    <property type="match status" value="1"/>
</dbReference>
<evidence type="ECO:0000256" key="4">
    <source>
        <dbReference type="ARBA" id="ARBA00022448"/>
    </source>
</evidence>
<gene>
    <name evidence="13" type="primary">yidC</name>
    <name evidence="17" type="ORF">AZI86_06605</name>
</gene>
<evidence type="ECO:0000256" key="8">
    <source>
        <dbReference type="ARBA" id="ARBA00022989"/>
    </source>
</evidence>
<evidence type="ECO:0000256" key="12">
    <source>
        <dbReference type="ARBA" id="ARBA00033342"/>
    </source>
</evidence>
<dbReference type="InterPro" id="IPR019998">
    <property type="entry name" value="Membr_insert_YidC"/>
</dbReference>
<feature type="compositionally biased region" description="Polar residues" evidence="14">
    <location>
        <begin position="45"/>
        <end position="62"/>
    </location>
</feature>
<feature type="domain" description="Membrane insertase YidC/Oxa/ALB C-terminal" evidence="15">
    <location>
        <begin position="354"/>
        <end position="532"/>
    </location>
</feature>
<dbReference type="NCBIfam" id="TIGR03593">
    <property type="entry name" value="yidC_nterm"/>
    <property type="match status" value="1"/>
</dbReference>
<comment type="function">
    <text evidence="13">Required for the insertion and/or proper folding and/or complex formation of integral membrane proteins into the membrane. Involved in integration of membrane proteins that insert both dependently and independently of the Sec translocase complex, as well as at least some lipoproteins. Aids folding of multispanning membrane proteins.</text>
</comment>
<dbReference type="GO" id="GO:0051205">
    <property type="term" value="P:protein insertion into membrane"/>
    <property type="evidence" value="ECO:0007669"/>
    <property type="project" value="TreeGrafter"/>
</dbReference>
<keyword evidence="6 13" id="KW-0812">Transmembrane</keyword>
<evidence type="ECO:0000256" key="1">
    <source>
        <dbReference type="ARBA" id="ARBA00004429"/>
    </source>
</evidence>
<evidence type="ECO:0000259" key="15">
    <source>
        <dbReference type="Pfam" id="PF02096"/>
    </source>
</evidence>
<dbReference type="Pfam" id="PF14849">
    <property type="entry name" value="YidC_periplas"/>
    <property type="match status" value="1"/>
</dbReference>
<dbReference type="InterPro" id="IPR028055">
    <property type="entry name" value="YidC/Oxa/ALB_C"/>
</dbReference>
<keyword evidence="10 13" id="KW-0143">Chaperone</keyword>
<dbReference type="GO" id="GO:0015031">
    <property type="term" value="P:protein transport"/>
    <property type="evidence" value="ECO:0007669"/>
    <property type="project" value="UniProtKB-KW"/>
</dbReference>
<feature type="domain" description="Membrane insertase YidC N-terminal" evidence="16">
    <location>
        <begin position="92"/>
        <end position="342"/>
    </location>
</feature>
<comment type="caution">
    <text evidence="17">The sequence shown here is derived from an EMBL/GenBank/DDBJ whole genome shotgun (WGS) entry which is preliminary data.</text>
</comment>
<comment type="subcellular location">
    <subcellularLocation>
        <location evidence="1">Cell inner membrane</location>
        <topology evidence="1">Multi-pass membrane protein</topology>
    </subcellularLocation>
    <subcellularLocation>
        <location evidence="13">Cell membrane</location>
        <topology evidence="13">Multi-pass membrane protein</topology>
    </subcellularLocation>
</comment>
<evidence type="ECO:0000256" key="10">
    <source>
        <dbReference type="ARBA" id="ARBA00023186"/>
    </source>
</evidence>
<feature type="region of interest" description="Disordered" evidence="14">
    <location>
        <begin position="44"/>
        <end position="69"/>
    </location>
</feature>
<protein>
    <recommendedName>
        <fullName evidence="3 13">Membrane protein insertase YidC</fullName>
    </recommendedName>
    <alternativeName>
        <fullName evidence="12 13">Foldase YidC</fullName>
    </alternativeName>
    <alternativeName>
        <fullName evidence="11 13">Membrane integrase YidC</fullName>
    </alternativeName>
    <alternativeName>
        <fullName evidence="13">Membrane protein YidC</fullName>
    </alternativeName>
</protein>
<evidence type="ECO:0000256" key="7">
    <source>
        <dbReference type="ARBA" id="ARBA00022927"/>
    </source>
</evidence>
<name>A0A150WQK8_BDEBC</name>
<evidence type="ECO:0000256" key="11">
    <source>
        <dbReference type="ARBA" id="ARBA00033245"/>
    </source>
</evidence>
<reference evidence="17 18" key="1">
    <citation type="submission" date="2016-03" db="EMBL/GenBank/DDBJ databases">
        <authorList>
            <person name="Ploux O."/>
        </authorList>
    </citation>
    <scope>NUCLEOTIDE SEQUENCE [LARGE SCALE GENOMIC DNA]</scope>
    <source>
        <strain evidence="17 18">R0</strain>
    </source>
</reference>
<dbReference type="InterPro" id="IPR047196">
    <property type="entry name" value="YidC_ALB_C"/>
</dbReference>
<keyword evidence="18" id="KW-1185">Reference proteome</keyword>
<dbReference type="Proteomes" id="UP000075320">
    <property type="component" value="Unassembled WGS sequence"/>
</dbReference>
<proteinExistence type="inferred from homology"/>
<dbReference type="PRINTS" id="PR01900">
    <property type="entry name" value="YIDCPROTEIN"/>
</dbReference>
<keyword evidence="5 13" id="KW-1003">Cell membrane</keyword>